<keyword evidence="1" id="KW-0732">Signal</keyword>
<evidence type="ECO:0000313" key="3">
    <source>
        <dbReference type="EMBL" id="CCU76593.1"/>
    </source>
</evidence>
<dbReference type="SUPFAM" id="SSF56300">
    <property type="entry name" value="Metallo-dependent phosphatases"/>
    <property type="match status" value="1"/>
</dbReference>
<dbReference type="HOGENOM" id="CLU_019028_0_0_1"/>
<keyword evidence="4" id="KW-1185">Reference proteome</keyword>
<dbReference type="GO" id="GO:0005829">
    <property type="term" value="C:cytosol"/>
    <property type="evidence" value="ECO:0007669"/>
    <property type="project" value="EnsemblFungi"/>
</dbReference>
<dbReference type="eggNOG" id="KOG4419">
    <property type="taxonomic scope" value="Eukaryota"/>
</dbReference>
<dbReference type="SUPFAM" id="SSF55816">
    <property type="entry name" value="5'-nucleotidase (syn. UDP-sugar hydrolase), C-terminal domain"/>
    <property type="match status" value="1"/>
</dbReference>
<feature type="domain" description="Putative 5'-nucleotidase C-terminal" evidence="2">
    <location>
        <begin position="365"/>
        <end position="567"/>
    </location>
</feature>
<dbReference type="PIRSF" id="PIRSF017316">
    <property type="entry name" value="Pesterase_C1039"/>
    <property type="match status" value="1"/>
</dbReference>
<dbReference type="InterPro" id="IPR029052">
    <property type="entry name" value="Metallo-depent_PP-like"/>
</dbReference>
<dbReference type="Gene3D" id="3.90.780.10">
    <property type="entry name" value="5'-Nucleotidase, C-terminal domain"/>
    <property type="match status" value="2"/>
</dbReference>
<protein>
    <submittedName>
        <fullName evidence="3">Putative Ser/Thr protein phosphatase</fullName>
    </submittedName>
</protein>
<dbReference type="PANTHER" id="PTHR11575:SF43">
    <property type="entry name" value="SER_THR PROTEIN PHOSPHATASE FAMILY (AFU_ORTHOLOGUE AFUA_3G04160)"/>
    <property type="match status" value="1"/>
</dbReference>
<name>N1JFP8_BLUG1</name>
<dbReference type="GO" id="GO:0005576">
    <property type="term" value="C:extracellular region"/>
    <property type="evidence" value="ECO:0007669"/>
    <property type="project" value="EnsemblFungi"/>
</dbReference>
<dbReference type="OrthoDB" id="7722975at2759"/>
<evidence type="ECO:0000259" key="2">
    <source>
        <dbReference type="Pfam" id="PF21953"/>
    </source>
</evidence>
<dbReference type="Proteomes" id="UP000015441">
    <property type="component" value="Unassembled WGS sequence"/>
</dbReference>
<dbReference type="Gene3D" id="3.60.21.10">
    <property type="match status" value="1"/>
</dbReference>
<proteinExistence type="predicted"/>
<dbReference type="GO" id="GO:0016787">
    <property type="term" value="F:hydrolase activity"/>
    <property type="evidence" value="ECO:0007669"/>
    <property type="project" value="InterPro"/>
</dbReference>
<dbReference type="InterPro" id="IPR036907">
    <property type="entry name" value="5'-Nucleotdase_C_sf"/>
</dbReference>
<dbReference type="PANTHER" id="PTHR11575">
    <property type="entry name" value="5'-NUCLEOTIDASE-RELATED"/>
    <property type="match status" value="1"/>
</dbReference>
<dbReference type="InterPro" id="IPR041823">
    <property type="entry name" value="YHR202W_N"/>
</dbReference>
<accession>N1JFP8</accession>
<evidence type="ECO:0000313" key="4">
    <source>
        <dbReference type="Proteomes" id="UP000015441"/>
    </source>
</evidence>
<dbReference type="InterPro" id="IPR006179">
    <property type="entry name" value="5_nucleotidase/apyrase"/>
</dbReference>
<feature type="chain" id="PRO_5004106865" evidence="1">
    <location>
        <begin position="23"/>
        <end position="606"/>
    </location>
</feature>
<dbReference type="InParanoid" id="N1JFP8"/>
<dbReference type="FunCoup" id="N1JFP8">
    <property type="interactions" value="15"/>
</dbReference>
<gene>
    <name evidence="3" type="ORF">BGHDH14_bgh01295</name>
</gene>
<feature type="signal peptide" evidence="1">
    <location>
        <begin position="1"/>
        <end position="22"/>
    </location>
</feature>
<comment type="caution">
    <text evidence="3">The sequence shown here is derived from an EMBL/GenBank/DDBJ whole genome shotgun (WGS) entry which is preliminary data.</text>
</comment>
<dbReference type="Pfam" id="PF21953">
    <property type="entry name" value="NadN_nucleosid_C"/>
    <property type="match status" value="1"/>
</dbReference>
<dbReference type="STRING" id="546991.N1JFP8"/>
<dbReference type="CDD" id="cd07407">
    <property type="entry name" value="MPP_YHR202W_N"/>
    <property type="match status" value="1"/>
</dbReference>
<dbReference type="InterPro" id="IPR014485">
    <property type="entry name" value="Pesterase_C1039"/>
</dbReference>
<dbReference type="InterPro" id="IPR053828">
    <property type="entry name" value="Nucleosidase_C"/>
</dbReference>
<dbReference type="FunFam" id="3.60.21.10:FF:000043">
    <property type="entry name" value="Ser/Thr protein phosphatase family"/>
    <property type="match status" value="1"/>
</dbReference>
<organism evidence="3 4">
    <name type="scientific">Blumeria graminis f. sp. hordei (strain DH14)</name>
    <name type="common">Barley powdery mildew</name>
    <name type="synonym">Oidium monilioides f. sp. hordei</name>
    <dbReference type="NCBI Taxonomy" id="546991"/>
    <lineage>
        <taxon>Eukaryota</taxon>
        <taxon>Fungi</taxon>
        <taxon>Dikarya</taxon>
        <taxon>Ascomycota</taxon>
        <taxon>Pezizomycotina</taxon>
        <taxon>Leotiomycetes</taxon>
        <taxon>Erysiphales</taxon>
        <taxon>Erysiphaceae</taxon>
        <taxon>Blumeria</taxon>
        <taxon>Blumeria hordei</taxon>
    </lineage>
</organism>
<dbReference type="EMBL" id="CAUH01002790">
    <property type="protein sequence ID" value="CCU76593.1"/>
    <property type="molecule type" value="Genomic_DNA"/>
</dbReference>
<evidence type="ECO:0000256" key="1">
    <source>
        <dbReference type="SAM" id="SignalP"/>
    </source>
</evidence>
<sequence length="606" mass="68292">MHGTILLKCTLILASSLSLALSEQPEAAKPVPAPVRSLPWGQLNFLQTTDTHGWHAGHLQESQYSADWGDYISFALRMHEKADLLGVDLLLVDNGDRVEGNGLYDASIPKGLFTHDIIAQQDIDILTIGNHELYQQETATAEYREIVPRFEGKYLASNVDYIDPETGLQVPFAKRYRIFTTKNLGIRVLAFGFLFDFNGNANNTIVQPVKAAIDTNWFHEALMEEVDLFLIVGHIPLDGPEFGEIHRAIRNKHKDTPIQIFGGHSHIRNFVKFDSKSSGMQGGRYMETVGWLSIDGIKGGAHSSATQEITFQRKYIDNNILGYYHHTGLNVSTFHTDVGKNVSNYINQARKILDLGHIYGCAPQDLYLNRAPYHSDESLLTWLEKEVLPVIATTPERKAYPRIVLMNSGAIRFDIFKGAFTRDTSFILSPFVNQFRFIKNVPYEAAKKIPTMLNNVDYISSIAANKSLGILEQAPITTEHVAAKLDFEGSIDQENQKPFNYDPNNLKILPGYTTTDQAGFEGDDTVHSPINTYPTPNCIYSFINPAGDAHVETVDLIFFDFIQDYVLSSLNQINLFYSGSDVEVYREETFLYLVNNWIEENWAQNC</sequence>
<dbReference type="AlphaFoldDB" id="N1JFP8"/>
<dbReference type="GO" id="GO:0019677">
    <property type="term" value="P:NAD+ catabolic process"/>
    <property type="evidence" value="ECO:0007669"/>
    <property type="project" value="EnsemblFungi"/>
</dbReference>
<reference evidence="3 4" key="1">
    <citation type="journal article" date="2010" name="Science">
        <title>Genome expansion and gene loss in powdery mildew fungi reveal tradeoffs in extreme parasitism.</title>
        <authorList>
            <person name="Spanu P.D."/>
            <person name="Abbott J.C."/>
            <person name="Amselem J."/>
            <person name="Burgis T.A."/>
            <person name="Soanes D.M."/>
            <person name="Stueber K."/>
            <person name="Ver Loren van Themaat E."/>
            <person name="Brown J.K.M."/>
            <person name="Butcher S.A."/>
            <person name="Gurr S.J."/>
            <person name="Lebrun M.-H."/>
            <person name="Ridout C.J."/>
            <person name="Schulze-Lefert P."/>
            <person name="Talbot N.J."/>
            <person name="Ahmadinejad N."/>
            <person name="Ametz C."/>
            <person name="Barton G.R."/>
            <person name="Benjdia M."/>
            <person name="Bidzinski P."/>
            <person name="Bindschedler L.V."/>
            <person name="Both M."/>
            <person name="Brewer M.T."/>
            <person name="Cadle-Davidson L."/>
            <person name="Cadle-Davidson M.M."/>
            <person name="Collemare J."/>
            <person name="Cramer R."/>
            <person name="Frenkel O."/>
            <person name="Godfrey D."/>
            <person name="Harriman J."/>
            <person name="Hoede C."/>
            <person name="King B.C."/>
            <person name="Klages S."/>
            <person name="Kleemann J."/>
            <person name="Knoll D."/>
            <person name="Koti P.S."/>
            <person name="Kreplak J."/>
            <person name="Lopez-Ruiz F.J."/>
            <person name="Lu X."/>
            <person name="Maekawa T."/>
            <person name="Mahanil S."/>
            <person name="Micali C."/>
            <person name="Milgroom M.G."/>
            <person name="Montana G."/>
            <person name="Noir S."/>
            <person name="O'Connell R.J."/>
            <person name="Oberhaensli S."/>
            <person name="Parlange F."/>
            <person name="Pedersen C."/>
            <person name="Quesneville H."/>
            <person name="Reinhardt R."/>
            <person name="Rott M."/>
            <person name="Sacristan S."/>
            <person name="Schmidt S.M."/>
            <person name="Schoen M."/>
            <person name="Skamnioti P."/>
            <person name="Sommer H."/>
            <person name="Stephens A."/>
            <person name="Takahara H."/>
            <person name="Thordal-Christensen H."/>
            <person name="Vigouroux M."/>
            <person name="Wessling R."/>
            <person name="Wicker T."/>
            <person name="Panstruga R."/>
        </authorList>
    </citation>
    <scope>NUCLEOTIDE SEQUENCE [LARGE SCALE GENOMIC DNA]</scope>
    <source>
        <strain evidence="3">DH14</strain>
    </source>
</reference>